<dbReference type="Pfam" id="PF00168">
    <property type="entry name" value="C2"/>
    <property type="match status" value="1"/>
</dbReference>
<evidence type="ECO:0000313" key="2">
    <source>
        <dbReference type="Proteomes" id="UP000694941"/>
    </source>
</evidence>
<feature type="domain" description="C2" evidence="1">
    <location>
        <begin position="82"/>
        <end position="201"/>
    </location>
</feature>
<dbReference type="PANTHER" id="PTHR21119:SF5">
    <property type="entry name" value="C2 DOMAIN-CONTAINING PROTEIN"/>
    <property type="match status" value="1"/>
</dbReference>
<proteinExistence type="predicted"/>
<name>A0ABM1RYC9_LIMPO</name>
<evidence type="ECO:0000259" key="1">
    <source>
        <dbReference type="PROSITE" id="PS50004"/>
    </source>
</evidence>
<dbReference type="InterPro" id="IPR039934">
    <property type="entry name" value="C2CD2/C2CD2L"/>
</dbReference>
<reference evidence="3" key="1">
    <citation type="submission" date="2025-08" db="UniProtKB">
        <authorList>
            <consortium name="RefSeq"/>
        </authorList>
    </citation>
    <scope>IDENTIFICATION</scope>
    <source>
        <tissue evidence="3">Muscle</tissue>
    </source>
</reference>
<dbReference type="GeneID" id="106476942"/>
<dbReference type="PANTHER" id="PTHR21119">
    <property type="entry name" value="C2 DOMAIN-CONTAINING PROTEIN"/>
    <property type="match status" value="1"/>
</dbReference>
<accession>A0ABM1RYC9</accession>
<dbReference type="InterPro" id="IPR035892">
    <property type="entry name" value="C2_domain_sf"/>
</dbReference>
<dbReference type="SMART" id="SM00239">
    <property type="entry name" value="C2"/>
    <property type="match status" value="1"/>
</dbReference>
<protein>
    <submittedName>
        <fullName evidence="3">C2 domain-containing protein 2-like</fullName>
    </submittedName>
</protein>
<evidence type="ECO:0000313" key="3">
    <source>
        <dbReference type="RefSeq" id="XP_022236384.1"/>
    </source>
</evidence>
<feature type="non-terminal residue" evidence="3">
    <location>
        <position position="1"/>
    </location>
</feature>
<dbReference type="SUPFAM" id="SSF49562">
    <property type="entry name" value="C2 domain (Calcium/lipid-binding domain, CaLB)"/>
    <property type="match status" value="1"/>
</dbReference>
<organism evidence="2 3">
    <name type="scientific">Limulus polyphemus</name>
    <name type="common">Atlantic horseshoe crab</name>
    <dbReference type="NCBI Taxonomy" id="6850"/>
    <lineage>
        <taxon>Eukaryota</taxon>
        <taxon>Metazoa</taxon>
        <taxon>Ecdysozoa</taxon>
        <taxon>Arthropoda</taxon>
        <taxon>Chelicerata</taxon>
        <taxon>Merostomata</taxon>
        <taxon>Xiphosura</taxon>
        <taxon>Limulidae</taxon>
        <taxon>Limulus</taxon>
    </lineage>
</organism>
<keyword evidence="2" id="KW-1185">Reference proteome</keyword>
<dbReference type="Proteomes" id="UP000694941">
    <property type="component" value="Unplaced"/>
</dbReference>
<dbReference type="InterPro" id="IPR000008">
    <property type="entry name" value="C2_dom"/>
</dbReference>
<sequence>LRFFSNVEEVIFIVCFVDRPDIKLTLKPSDGSPKNSTHGQRSVEDAVVNIIINAIATATVDLHLEKHRNFPKCQHRKKEDSQKYSNLSILPYNSLSTRHEQRLLVKVIKANNLGSKKGCQEPFCVVEMDEPSQRFQTTVVKNTNNPFWDEHFLFNLKNSSAEILFEVYDRGKNSGATERFLGLGIIGVKELMNKPSQKLIIPLQSQPIGNDAVTGSLTVEFLFMDGAEVPVIGDTSEKPKELIESNSRITQGGTVITTTTFRASKGLEGSDETLVDTDLQNFDSKKKVESPSMIDDNTLIIHSIHGEVIRPVLKVCL</sequence>
<dbReference type="PROSITE" id="PS50004">
    <property type="entry name" value="C2"/>
    <property type="match status" value="1"/>
</dbReference>
<dbReference type="RefSeq" id="XP_022236384.1">
    <property type="nucleotide sequence ID" value="XM_022380676.1"/>
</dbReference>
<dbReference type="Gene3D" id="2.60.40.150">
    <property type="entry name" value="C2 domain"/>
    <property type="match status" value="1"/>
</dbReference>
<gene>
    <name evidence="3" type="primary">LOC106476942</name>
</gene>
<dbReference type="CDD" id="cd08678">
    <property type="entry name" value="C2_C21orf25-like"/>
    <property type="match status" value="1"/>
</dbReference>